<reference evidence="1" key="1">
    <citation type="submission" date="2022-11" db="EMBL/GenBank/DDBJ databases">
        <title>Chromosomal genome sequence assembly and mating type (MAT) locus characterization of the leprose asexual lichenized fungus Lepraria neglecta (Nyl.) Erichsen.</title>
        <authorList>
            <person name="Allen J.L."/>
            <person name="Pfeffer B."/>
        </authorList>
    </citation>
    <scope>NUCLEOTIDE SEQUENCE</scope>
    <source>
        <strain evidence="1">Allen 5258</strain>
    </source>
</reference>
<dbReference type="AlphaFoldDB" id="A0AAD9ZB18"/>
<dbReference type="EMBL" id="JASNWA010000006">
    <property type="protein sequence ID" value="KAK3174665.1"/>
    <property type="molecule type" value="Genomic_DNA"/>
</dbReference>
<gene>
    <name evidence="1" type="ORF">OEA41_001911</name>
</gene>
<protein>
    <submittedName>
        <fullName evidence="1">Uncharacterized protein</fullName>
    </submittedName>
</protein>
<accession>A0AAD9ZB18</accession>
<proteinExistence type="predicted"/>
<keyword evidence="2" id="KW-1185">Reference proteome</keyword>
<evidence type="ECO:0000313" key="2">
    <source>
        <dbReference type="Proteomes" id="UP001276659"/>
    </source>
</evidence>
<evidence type="ECO:0000313" key="1">
    <source>
        <dbReference type="EMBL" id="KAK3174665.1"/>
    </source>
</evidence>
<dbReference type="Proteomes" id="UP001276659">
    <property type="component" value="Unassembled WGS sequence"/>
</dbReference>
<organism evidence="1 2">
    <name type="scientific">Lepraria neglecta</name>
    <dbReference type="NCBI Taxonomy" id="209136"/>
    <lineage>
        <taxon>Eukaryota</taxon>
        <taxon>Fungi</taxon>
        <taxon>Dikarya</taxon>
        <taxon>Ascomycota</taxon>
        <taxon>Pezizomycotina</taxon>
        <taxon>Lecanoromycetes</taxon>
        <taxon>OSLEUM clade</taxon>
        <taxon>Lecanoromycetidae</taxon>
        <taxon>Lecanorales</taxon>
        <taxon>Lecanorineae</taxon>
        <taxon>Stereocaulaceae</taxon>
        <taxon>Lepraria</taxon>
    </lineage>
</organism>
<sequence length="254" mass="28359">MLRAAQDDSDIAAYGNDQCKKLYELDDRAAEKAQTREDIECGIPKLVQARQRVERLEQEISVPRFTLECLRDEAQRPLEAALEEAKLLVILPGLSDTVGDELINSIYIEISSTGPATRSEIVIPEGETESKETFPKQSALDKNARDIHRYGEFDPKRFTQTDFDNRQLKIGQEITRDLIEAEGAHETGKKYAEALGMDPNEPSSYFGDLFGDGNLAGSQLMALSQTVDRARVEKCLGSASDIGSQENIEPTRYR</sequence>
<comment type="caution">
    <text evidence="1">The sequence shown here is derived from an EMBL/GenBank/DDBJ whole genome shotgun (WGS) entry which is preliminary data.</text>
</comment>
<name>A0AAD9ZB18_9LECA</name>